<gene>
    <name evidence="2" type="ORF">B296_00049018</name>
</gene>
<protein>
    <submittedName>
        <fullName evidence="2">Uncharacterized protein</fullName>
    </submittedName>
</protein>
<organism evidence="2 3">
    <name type="scientific">Ensete ventricosum</name>
    <name type="common">Abyssinian banana</name>
    <name type="synonym">Musa ensete</name>
    <dbReference type="NCBI Taxonomy" id="4639"/>
    <lineage>
        <taxon>Eukaryota</taxon>
        <taxon>Viridiplantae</taxon>
        <taxon>Streptophyta</taxon>
        <taxon>Embryophyta</taxon>
        <taxon>Tracheophyta</taxon>
        <taxon>Spermatophyta</taxon>
        <taxon>Magnoliopsida</taxon>
        <taxon>Liliopsida</taxon>
        <taxon>Zingiberales</taxon>
        <taxon>Musaceae</taxon>
        <taxon>Ensete</taxon>
    </lineage>
</organism>
<name>A0A426XR93_ENSVE</name>
<feature type="region of interest" description="Disordered" evidence="1">
    <location>
        <begin position="1"/>
        <end position="28"/>
    </location>
</feature>
<feature type="compositionally biased region" description="Basic and acidic residues" evidence="1">
    <location>
        <begin position="12"/>
        <end position="28"/>
    </location>
</feature>
<dbReference type="Proteomes" id="UP000287651">
    <property type="component" value="Unassembled WGS sequence"/>
</dbReference>
<reference evidence="2 3" key="1">
    <citation type="journal article" date="2014" name="Agronomy (Basel)">
        <title>A Draft Genome Sequence for Ensete ventricosum, the Drought-Tolerant Tree Against Hunger.</title>
        <authorList>
            <person name="Harrison J."/>
            <person name="Moore K.A."/>
            <person name="Paszkiewicz K."/>
            <person name="Jones T."/>
            <person name="Grant M."/>
            <person name="Ambacheew D."/>
            <person name="Muzemil S."/>
            <person name="Studholme D.J."/>
        </authorList>
    </citation>
    <scope>NUCLEOTIDE SEQUENCE [LARGE SCALE GENOMIC DNA]</scope>
</reference>
<sequence>MRFHPIIVNSKTETKSNKRGTSREEKWGGRHLPGVEVRVVEGGRAVELAELLDLADELPQHRRPIHPPP</sequence>
<comment type="caution">
    <text evidence="2">The sequence shown here is derived from an EMBL/GenBank/DDBJ whole genome shotgun (WGS) entry which is preliminary data.</text>
</comment>
<evidence type="ECO:0000256" key="1">
    <source>
        <dbReference type="SAM" id="MobiDB-lite"/>
    </source>
</evidence>
<feature type="non-terminal residue" evidence="2">
    <location>
        <position position="69"/>
    </location>
</feature>
<evidence type="ECO:0000313" key="3">
    <source>
        <dbReference type="Proteomes" id="UP000287651"/>
    </source>
</evidence>
<proteinExistence type="predicted"/>
<dbReference type="EMBL" id="AMZH03018169">
    <property type="protein sequence ID" value="RRT41951.1"/>
    <property type="molecule type" value="Genomic_DNA"/>
</dbReference>
<dbReference type="AlphaFoldDB" id="A0A426XR93"/>
<accession>A0A426XR93</accession>
<evidence type="ECO:0000313" key="2">
    <source>
        <dbReference type="EMBL" id="RRT41951.1"/>
    </source>
</evidence>